<name>A0ABV0WHV8_9TELE</name>
<protein>
    <submittedName>
        <fullName evidence="1">Uncharacterized protein</fullName>
    </submittedName>
</protein>
<evidence type="ECO:0000313" key="2">
    <source>
        <dbReference type="Proteomes" id="UP001444071"/>
    </source>
</evidence>
<accession>A0ABV0WHV8</accession>
<organism evidence="1 2">
    <name type="scientific">Xenotaenia resolanae</name>
    <dbReference type="NCBI Taxonomy" id="208358"/>
    <lineage>
        <taxon>Eukaryota</taxon>
        <taxon>Metazoa</taxon>
        <taxon>Chordata</taxon>
        <taxon>Craniata</taxon>
        <taxon>Vertebrata</taxon>
        <taxon>Euteleostomi</taxon>
        <taxon>Actinopterygii</taxon>
        <taxon>Neopterygii</taxon>
        <taxon>Teleostei</taxon>
        <taxon>Neoteleostei</taxon>
        <taxon>Acanthomorphata</taxon>
        <taxon>Ovalentaria</taxon>
        <taxon>Atherinomorphae</taxon>
        <taxon>Cyprinodontiformes</taxon>
        <taxon>Goodeidae</taxon>
        <taxon>Xenotaenia</taxon>
    </lineage>
</organism>
<proteinExistence type="predicted"/>
<dbReference type="Proteomes" id="UP001444071">
    <property type="component" value="Unassembled WGS sequence"/>
</dbReference>
<reference evidence="1 2" key="1">
    <citation type="submission" date="2021-06" db="EMBL/GenBank/DDBJ databases">
        <authorList>
            <person name="Palmer J.M."/>
        </authorList>
    </citation>
    <scope>NUCLEOTIDE SEQUENCE [LARGE SCALE GENOMIC DNA]</scope>
    <source>
        <strain evidence="1 2">XR_2019</strain>
        <tissue evidence="1">Muscle</tissue>
    </source>
</reference>
<comment type="caution">
    <text evidence="1">The sequence shown here is derived from an EMBL/GenBank/DDBJ whole genome shotgun (WGS) entry which is preliminary data.</text>
</comment>
<keyword evidence="2" id="KW-1185">Reference proteome</keyword>
<sequence length="99" mass="10965">MIAADRRTLCPDCCLSENTRKLSKLHLTAIFMFGVTAEEMSMCAQMSPKRVSGTKSSNRAAENFVVIYALFKKVDFCVNTSDIEAECVYEGDAVPEQTV</sequence>
<evidence type="ECO:0000313" key="1">
    <source>
        <dbReference type="EMBL" id="MEQ2268378.1"/>
    </source>
</evidence>
<dbReference type="EMBL" id="JAHRIM010050060">
    <property type="protein sequence ID" value="MEQ2268378.1"/>
    <property type="molecule type" value="Genomic_DNA"/>
</dbReference>
<gene>
    <name evidence="1" type="ORF">XENORESO_003040</name>
</gene>